<dbReference type="AlphaFoldDB" id="A0A853GZR2"/>
<accession>A0A853GZR2</accession>
<reference evidence="3 4" key="1">
    <citation type="submission" date="2020-07" db="EMBL/GenBank/DDBJ databases">
        <title>Taxonomic revisions and descriptions of new bacterial species based on genomic comparisons in the high-G+C-content subgroup of the family Alcaligenaceae.</title>
        <authorList>
            <person name="Szabo A."/>
            <person name="Felfoldi T."/>
        </authorList>
    </citation>
    <scope>NUCLEOTIDE SEQUENCE [LARGE SCALE GENOMIC DNA]</scope>
    <source>
        <strain evidence="3 4">DSM 25667</strain>
    </source>
</reference>
<feature type="transmembrane region" description="Helical" evidence="1">
    <location>
        <begin position="119"/>
        <end position="140"/>
    </location>
</feature>
<feature type="domain" description="DUF1468" evidence="2">
    <location>
        <begin position="12"/>
        <end position="145"/>
    </location>
</feature>
<protein>
    <submittedName>
        <fullName evidence="3">Tripartite tricarboxylate transporter TctB family protein</fullName>
    </submittedName>
</protein>
<feature type="transmembrane region" description="Helical" evidence="1">
    <location>
        <begin position="35"/>
        <end position="58"/>
    </location>
</feature>
<keyword evidence="1" id="KW-1133">Transmembrane helix</keyword>
<keyword evidence="1" id="KW-0812">Transmembrane</keyword>
<evidence type="ECO:0000313" key="3">
    <source>
        <dbReference type="EMBL" id="NYT84909.1"/>
    </source>
</evidence>
<gene>
    <name evidence="3" type="ORF">H0A62_04760</name>
</gene>
<dbReference type="OrthoDB" id="9840384at2"/>
<dbReference type="Proteomes" id="UP000554144">
    <property type="component" value="Unassembled WGS sequence"/>
</dbReference>
<feature type="transmembrane region" description="Helical" evidence="1">
    <location>
        <begin position="9"/>
        <end position="29"/>
    </location>
</feature>
<name>A0A853GZR2_9BURK</name>
<feature type="transmembrane region" description="Helical" evidence="1">
    <location>
        <begin position="79"/>
        <end position="107"/>
    </location>
</feature>
<keyword evidence="4" id="KW-1185">Reference proteome</keyword>
<dbReference type="InterPro" id="IPR009936">
    <property type="entry name" value="DUF1468"/>
</dbReference>
<dbReference type="EMBL" id="JACCEV010000001">
    <property type="protein sequence ID" value="NYT84909.1"/>
    <property type="molecule type" value="Genomic_DNA"/>
</dbReference>
<sequence>MSHSKQKDIVFAISASLLSVFLTWEAFSYSYDSSVLLRGLALAMTLMSIAYLVVVLTRSYQHPDQVASTSSAVSAHGKALLIFVLVGACALLIPMIGFLVSFFLLIYAGQVLIAGHHRLLHLLYAIGLSLFIYIVFFGFLNVSLPDSRIPIDQFFKFF</sequence>
<proteinExistence type="predicted"/>
<evidence type="ECO:0000256" key="1">
    <source>
        <dbReference type="SAM" id="Phobius"/>
    </source>
</evidence>
<comment type="caution">
    <text evidence="3">The sequence shown here is derived from an EMBL/GenBank/DDBJ whole genome shotgun (WGS) entry which is preliminary data.</text>
</comment>
<organism evidence="3 4">
    <name type="scientific">Pollutimonas harenae</name>
    <dbReference type="NCBI Taxonomy" id="657015"/>
    <lineage>
        <taxon>Bacteria</taxon>
        <taxon>Pseudomonadati</taxon>
        <taxon>Pseudomonadota</taxon>
        <taxon>Betaproteobacteria</taxon>
        <taxon>Burkholderiales</taxon>
        <taxon>Alcaligenaceae</taxon>
        <taxon>Pollutimonas</taxon>
    </lineage>
</organism>
<keyword evidence="1" id="KW-0472">Membrane</keyword>
<dbReference type="RefSeq" id="WP_130037736.1">
    <property type="nucleotide sequence ID" value="NZ_JACCEV010000001.1"/>
</dbReference>
<dbReference type="Pfam" id="PF07331">
    <property type="entry name" value="TctB"/>
    <property type="match status" value="1"/>
</dbReference>
<evidence type="ECO:0000259" key="2">
    <source>
        <dbReference type="Pfam" id="PF07331"/>
    </source>
</evidence>
<evidence type="ECO:0000313" key="4">
    <source>
        <dbReference type="Proteomes" id="UP000554144"/>
    </source>
</evidence>